<dbReference type="Gene3D" id="3.40.50.300">
    <property type="entry name" value="P-loop containing nucleotide triphosphate hydrolases"/>
    <property type="match status" value="1"/>
</dbReference>
<dbReference type="PANTHER" id="PTHR10492">
    <property type="match status" value="1"/>
</dbReference>
<dbReference type="AlphaFoldDB" id="A0A225WCG6"/>
<proteinExistence type="inferred from homology"/>
<dbReference type="Pfam" id="PF05970">
    <property type="entry name" value="PIF1"/>
    <property type="match status" value="1"/>
</dbReference>
<keyword evidence="1" id="KW-0227">DNA damage</keyword>
<keyword evidence="1" id="KW-0233">DNA recombination</keyword>
<evidence type="ECO:0000256" key="1">
    <source>
        <dbReference type="RuleBase" id="RU363044"/>
    </source>
</evidence>
<dbReference type="InterPro" id="IPR010285">
    <property type="entry name" value="DNA_helicase_pif1-like_DEAD"/>
</dbReference>
<dbReference type="Proteomes" id="UP000198211">
    <property type="component" value="Unassembled WGS sequence"/>
</dbReference>
<sequence>MVTRLNPNQQDISDQVISGTGKSFLLEQLLAKVRLEGGVAIAVASRGIAAMLLNGGRTAHSMFRIPHKPNEHSTCGISEQTQKANLIRQARLIIWDEALMMHRSCFEAVDRTFRDIMDNDREPFGGKAIVFCGDHRQILPVLKDATRAETLKACFKASPLWRHLKQVRLFENMPQVEVEFPNFTLLRDNEGYDPCDDPEPEDDRRLRTVNALIDAVCSGVGDENLPDQYFVDRAILAPTNASVRRINEMVAERLSGETKEYLSNDSLECPGDQSLFEPEFLNSLNFSGMAPHKMILKVGTPVIMIRNLNSDDGLCNGRRLRVVALREKCMDATIMTGPRRRKRVFIPRVVFFSDDEDKEFPFTMRRKQFPVVQAFAMTINKAQGQSIHHVGIYLETLVFAHCQLYVALSRVTSRKAIKIAIDPKTVDEDGSVHTKNRIPRNF</sequence>
<dbReference type="GO" id="GO:0043139">
    <property type="term" value="F:5'-3' DNA helicase activity"/>
    <property type="evidence" value="ECO:0007669"/>
    <property type="project" value="UniProtKB-EC"/>
</dbReference>
<comment type="catalytic activity">
    <reaction evidence="1">
        <text>ATP + H2O = ADP + phosphate + H(+)</text>
        <dbReference type="Rhea" id="RHEA:13065"/>
        <dbReference type="ChEBI" id="CHEBI:15377"/>
        <dbReference type="ChEBI" id="CHEBI:15378"/>
        <dbReference type="ChEBI" id="CHEBI:30616"/>
        <dbReference type="ChEBI" id="CHEBI:43474"/>
        <dbReference type="ChEBI" id="CHEBI:456216"/>
        <dbReference type="EC" id="5.6.2.3"/>
    </reaction>
</comment>
<dbReference type="PANTHER" id="PTHR10492:SF57">
    <property type="entry name" value="ATP-DEPENDENT DNA HELICASE"/>
    <property type="match status" value="1"/>
</dbReference>
<dbReference type="InterPro" id="IPR027417">
    <property type="entry name" value="P-loop_NTPase"/>
</dbReference>
<keyword evidence="1" id="KW-0234">DNA repair</keyword>
<organism evidence="4 5">
    <name type="scientific">Phytophthora megakarya</name>
    <dbReference type="NCBI Taxonomy" id="4795"/>
    <lineage>
        <taxon>Eukaryota</taxon>
        <taxon>Sar</taxon>
        <taxon>Stramenopiles</taxon>
        <taxon>Oomycota</taxon>
        <taxon>Peronosporomycetes</taxon>
        <taxon>Peronosporales</taxon>
        <taxon>Peronosporaceae</taxon>
        <taxon>Phytophthora</taxon>
    </lineage>
</organism>
<dbReference type="EMBL" id="NBNE01001252">
    <property type="protein sequence ID" value="OWZ14819.1"/>
    <property type="molecule type" value="Genomic_DNA"/>
</dbReference>
<dbReference type="GO" id="GO:0005524">
    <property type="term" value="F:ATP binding"/>
    <property type="evidence" value="ECO:0007669"/>
    <property type="project" value="UniProtKB-KW"/>
</dbReference>
<accession>A0A225WCG6</accession>
<dbReference type="GO" id="GO:0000723">
    <property type="term" value="P:telomere maintenance"/>
    <property type="evidence" value="ECO:0007669"/>
    <property type="project" value="InterPro"/>
</dbReference>
<dbReference type="GO" id="GO:0016887">
    <property type="term" value="F:ATP hydrolysis activity"/>
    <property type="evidence" value="ECO:0007669"/>
    <property type="project" value="RHEA"/>
</dbReference>
<name>A0A225WCG6_9STRA</name>
<gene>
    <name evidence="4" type="ORF">PHMEG_00011633</name>
</gene>
<evidence type="ECO:0000259" key="2">
    <source>
        <dbReference type="Pfam" id="PF05970"/>
    </source>
</evidence>
<keyword evidence="1" id="KW-0547">Nucleotide-binding</keyword>
<reference evidence="5" key="1">
    <citation type="submission" date="2017-03" db="EMBL/GenBank/DDBJ databases">
        <title>Phytopthora megakarya and P. palmivora, two closely related causual agents of cacao black pod achieved similar genome size and gene model numbers by different mechanisms.</title>
        <authorList>
            <person name="Ali S."/>
            <person name="Shao J."/>
            <person name="Larry D.J."/>
            <person name="Kronmiller B."/>
            <person name="Shen D."/>
            <person name="Strem M.D."/>
            <person name="Melnick R.L."/>
            <person name="Guiltinan M.J."/>
            <person name="Tyler B.M."/>
            <person name="Meinhardt L.W."/>
            <person name="Bailey B.A."/>
        </authorList>
    </citation>
    <scope>NUCLEOTIDE SEQUENCE [LARGE SCALE GENOMIC DNA]</scope>
    <source>
        <strain evidence="5">zdho120</strain>
    </source>
</reference>
<feature type="domain" description="DNA helicase Pif1-like 2B" evidence="3">
    <location>
        <begin position="279"/>
        <end position="325"/>
    </location>
</feature>
<dbReference type="CDD" id="cd18809">
    <property type="entry name" value="SF1_C_RecD"/>
    <property type="match status" value="1"/>
</dbReference>
<keyword evidence="1" id="KW-0067">ATP-binding</keyword>
<evidence type="ECO:0000313" key="4">
    <source>
        <dbReference type="EMBL" id="OWZ14819.1"/>
    </source>
</evidence>
<feature type="domain" description="DNA helicase Pif1-like DEAD-box helicase" evidence="2">
    <location>
        <begin position="18"/>
        <end position="177"/>
    </location>
</feature>
<comment type="similarity">
    <text evidence="1">Belongs to the helicase family.</text>
</comment>
<dbReference type="STRING" id="4795.A0A225WCG6"/>
<dbReference type="SUPFAM" id="SSF52540">
    <property type="entry name" value="P-loop containing nucleoside triphosphate hydrolases"/>
    <property type="match status" value="2"/>
</dbReference>
<dbReference type="InterPro" id="IPR049163">
    <property type="entry name" value="Pif1-like_2B_dom"/>
</dbReference>
<dbReference type="Pfam" id="PF21530">
    <property type="entry name" value="Pif1_2B_dom"/>
    <property type="match status" value="1"/>
</dbReference>
<keyword evidence="5" id="KW-1185">Reference proteome</keyword>
<evidence type="ECO:0000259" key="3">
    <source>
        <dbReference type="Pfam" id="PF21530"/>
    </source>
</evidence>
<comment type="cofactor">
    <cofactor evidence="1">
        <name>Mg(2+)</name>
        <dbReference type="ChEBI" id="CHEBI:18420"/>
    </cofactor>
</comment>
<dbReference type="EC" id="5.6.2.3" evidence="1"/>
<protein>
    <recommendedName>
        <fullName evidence="1">ATP-dependent DNA helicase</fullName>
        <ecNumber evidence="1">5.6.2.3</ecNumber>
    </recommendedName>
</protein>
<dbReference type="OrthoDB" id="105827at2759"/>
<evidence type="ECO:0000313" key="5">
    <source>
        <dbReference type="Proteomes" id="UP000198211"/>
    </source>
</evidence>
<dbReference type="GO" id="GO:0006281">
    <property type="term" value="P:DNA repair"/>
    <property type="evidence" value="ECO:0007669"/>
    <property type="project" value="UniProtKB-KW"/>
</dbReference>
<comment type="caution">
    <text evidence="4">The sequence shown here is derived from an EMBL/GenBank/DDBJ whole genome shotgun (WGS) entry which is preliminary data.</text>
</comment>
<keyword evidence="1 4" id="KW-0347">Helicase</keyword>
<keyword evidence="1" id="KW-0378">Hydrolase</keyword>
<dbReference type="GO" id="GO:0006310">
    <property type="term" value="P:DNA recombination"/>
    <property type="evidence" value="ECO:0007669"/>
    <property type="project" value="UniProtKB-KW"/>
</dbReference>